<evidence type="ECO:0000313" key="3">
    <source>
        <dbReference type="EMBL" id="MBR7831259.1"/>
    </source>
</evidence>
<name>A0A941EPA2_9ACTN</name>
<dbReference type="Gene3D" id="3.40.50.620">
    <property type="entry name" value="HUPs"/>
    <property type="match status" value="1"/>
</dbReference>
<evidence type="ECO:0000259" key="2">
    <source>
        <dbReference type="Pfam" id="PF00582"/>
    </source>
</evidence>
<dbReference type="RefSeq" id="WP_212522372.1">
    <property type="nucleotide sequence ID" value="NZ_JAGSOH010000204.1"/>
</dbReference>
<feature type="domain" description="UspA" evidence="2">
    <location>
        <begin position="12"/>
        <end position="134"/>
    </location>
</feature>
<dbReference type="InterPro" id="IPR006016">
    <property type="entry name" value="UspA"/>
</dbReference>
<dbReference type="InterPro" id="IPR006015">
    <property type="entry name" value="Universal_stress_UspA"/>
</dbReference>
<gene>
    <name evidence="3" type="ORF">KDK95_33445</name>
</gene>
<dbReference type="PRINTS" id="PR01438">
    <property type="entry name" value="UNVRSLSTRESS"/>
</dbReference>
<sequence>MDAAERNAVHPKVVVHVDRSLAGYAALRVAAGLARERQVPLDAVRAMAGIGAEADMDYIDAAFQEALGGFPADVDLVKSVVYESTGAALARHAADRRDLIVVGNDGKGVIRSVWNGSVARGLLKSARCQVLVVPVPEMQRTTRRSLRKLRRHRADVWDRFESEVPDLRGSPFQGT</sequence>
<reference evidence="3" key="1">
    <citation type="submission" date="2021-04" db="EMBL/GenBank/DDBJ databases">
        <title>Genome based classification of Actinospica acidithermotolerans sp. nov., an actinobacterium isolated from an Indonesian hot spring.</title>
        <authorList>
            <person name="Kusuma A.B."/>
            <person name="Putra K.E."/>
            <person name="Nafisah S."/>
            <person name="Loh J."/>
            <person name="Nouioui I."/>
            <person name="Goodfellow M."/>
        </authorList>
    </citation>
    <scope>NUCLEOTIDE SEQUENCE</scope>
    <source>
        <strain evidence="3">MGRD01-02</strain>
    </source>
</reference>
<dbReference type="EMBL" id="JAGSOH010000204">
    <property type="protein sequence ID" value="MBR7831259.1"/>
    <property type="molecule type" value="Genomic_DNA"/>
</dbReference>
<dbReference type="Pfam" id="PF00582">
    <property type="entry name" value="Usp"/>
    <property type="match status" value="1"/>
</dbReference>
<organism evidence="3 4">
    <name type="scientific">Actinospica acidithermotolerans</name>
    <dbReference type="NCBI Taxonomy" id="2828514"/>
    <lineage>
        <taxon>Bacteria</taxon>
        <taxon>Bacillati</taxon>
        <taxon>Actinomycetota</taxon>
        <taxon>Actinomycetes</taxon>
        <taxon>Catenulisporales</taxon>
        <taxon>Actinospicaceae</taxon>
        <taxon>Actinospica</taxon>
    </lineage>
</organism>
<accession>A0A941EPA2</accession>
<dbReference type="AlphaFoldDB" id="A0A941EPA2"/>
<proteinExistence type="inferred from homology"/>
<evidence type="ECO:0000313" key="4">
    <source>
        <dbReference type="Proteomes" id="UP000676325"/>
    </source>
</evidence>
<keyword evidence="4" id="KW-1185">Reference proteome</keyword>
<protein>
    <submittedName>
        <fullName evidence="3">Universal stress protein</fullName>
    </submittedName>
</protein>
<dbReference type="Proteomes" id="UP000676325">
    <property type="component" value="Unassembled WGS sequence"/>
</dbReference>
<comment type="caution">
    <text evidence="3">The sequence shown here is derived from an EMBL/GenBank/DDBJ whole genome shotgun (WGS) entry which is preliminary data.</text>
</comment>
<dbReference type="InterPro" id="IPR014729">
    <property type="entry name" value="Rossmann-like_a/b/a_fold"/>
</dbReference>
<comment type="similarity">
    <text evidence="1">Belongs to the universal stress protein A family.</text>
</comment>
<dbReference type="SUPFAM" id="SSF52402">
    <property type="entry name" value="Adenine nucleotide alpha hydrolases-like"/>
    <property type="match status" value="1"/>
</dbReference>
<evidence type="ECO:0000256" key="1">
    <source>
        <dbReference type="ARBA" id="ARBA00008791"/>
    </source>
</evidence>
<dbReference type="CDD" id="cd00293">
    <property type="entry name" value="USP-like"/>
    <property type="match status" value="1"/>
</dbReference>